<evidence type="ECO:0000313" key="3">
    <source>
        <dbReference type="Proteomes" id="UP000250123"/>
    </source>
</evidence>
<name>A0A330LYZ0_9GAMM</name>
<feature type="transmembrane region" description="Helical" evidence="1">
    <location>
        <begin position="43"/>
        <end position="62"/>
    </location>
</feature>
<evidence type="ECO:0000256" key="1">
    <source>
        <dbReference type="SAM" id="Phobius"/>
    </source>
</evidence>
<protein>
    <submittedName>
        <fullName evidence="2">Uncharacterized protein</fullName>
    </submittedName>
</protein>
<proteinExistence type="predicted"/>
<dbReference type="KEGG" id="sbk:SHEWBE_1116"/>
<keyword evidence="1" id="KW-0812">Transmembrane</keyword>
<keyword evidence="1" id="KW-0472">Membrane</keyword>
<keyword evidence="1" id="KW-1133">Transmembrane helix</keyword>
<dbReference type="AlphaFoldDB" id="A0A330LYZ0"/>
<evidence type="ECO:0000313" key="2">
    <source>
        <dbReference type="EMBL" id="SQH75085.1"/>
    </source>
</evidence>
<sequence length="79" mass="9170">MPKATTPVIDVPSPRQSRSKFHYLQTLFVFLVFSVGIGETQVFFTPLPGFAFLAIAYLFRYINKPIFPPKAWLRSHTWH</sequence>
<organism evidence="2 3">
    <name type="scientific">Shewanella benthica</name>
    <dbReference type="NCBI Taxonomy" id="43661"/>
    <lineage>
        <taxon>Bacteria</taxon>
        <taxon>Pseudomonadati</taxon>
        <taxon>Pseudomonadota</taxon>
        <taxon>Gammaproteobacteria</taxon>
        <taxon>Alteromonadales</taxon>
        <taxon>Shewanellaceae</taxon>
        <taxon>Shewanella</taxon>
    </lineage>
</organism>
<dbReference type="EMBL" id="LS483452">
    <property type="protein sequence ID" value="SQH75085.1"/>
    <property type="molecule type" value="Genomic_DNA"/>
</dbReference>
<reference evidence="3" key="1">
    <citation type="submission" date="2018-06" db="EMBL/GenBank/DDBJ databases">
        <authorList>
            <person name="Cea G.-C."/>
            <person name="William W."/>
        </authorList>
    </citation>
    <scope>NUCLEOTIDE SEQUENCE [LARGE SCALE GENOMIC DNA]</scope>
    <source>
        <strain evidence="3">DB21MT-2</strain>
    </source>
</reference>
<feature type="transmembrane region" description="Helical" evidence="1">
    <location>
        <begin position="21"/>
        <end position="37"/>
    </location>
</feature>
<accession>A0A330LYZ0</accession>
<dbReference type="Proteomes" id="UP000250123">
    <property type="component" value="Chromosome SHEWBE"/>
</dbReference>
<gene>
    <name evidence="2" type="ORF">SHEWBE_1116</name>
</gene>